<reference evidence="1" key="1">
    <citation type="submission" date="2019-03" db="EMBL/GenBank/DDBJ databases">
        <title>Single cell metagenomics reveals metabolic interactions within the superorganism composed of flagellate Streblomastix strix and complex community of Bacteroidetes bacteria on its surface.</title>
        <authorList>
            <person name="Treitli S.C."/>
            <person name="Kolisko M."/>
            <person name="Husnik F."/>
            <person name="Keeling P."/>
            <person name="Hampl V."/>
        </authorList>
    </citation>
    <scope>NUCLEOTIDE SEQUENCE</scope>
    <source>
        <strain evidence="1">STM</strain>
    </source>
</reference>
<sequence length="280" mass="31789">MPQNLILLHEAVNRIKSSVERAIISGGTIAKNNLIRSQQPIKLLHEVVKTELIRQGVNEQYINPPLGESAGELKLAGFFKHKDQDICVVPNNVERTPEILRSEGILYGEEDIFGQEFTEKTLSINVRSQLSSSAKNFDTLYERTFAEALNLHLRCSQMVLGELYMIAVNEYDSDYANNKQVVYKRNSNIKTHIQKYLLSFSAVNGRRSISSNHYKYERVCLLIVDFSQDIPKVYNTNEELRTDGLLKDDSVASISGLSFPAFISDLLQIYTDRFGTGRFS</sequence>
<protein>
    <submittedName>
        <fullName evidence="1">Uncharacterized protein</fullName>
    </submittedName>
</protein>
<evidence type="ECO:0000313" key="1">
    <source>
        <dbReference type="EMBL" id="KAA6320010.1"/>
    </source>
</evidence>
<dbReference type="EMBL" id="SNRY01003710">
    <property type="protein sequence ID" value="KAA6320010.1"/>
    <property type="molecule type" value="Genomic_DNA"/>
</dbReference>
<proteinExistence type="predicted"/>
<name>A0A5J4QG13_9ZZZZ</name>
<dbReference type="AlphaFoldDB" id="A0A5J4QG13"/>
<organism evidence="1">
    <name type="scientific">termite gut metagenome</name>
    <dbReference type="NCBI Taxonomy" id="433724"/>
    <lineage>
        <taxon>unclassified sequences</taxon>
        <taxon>metagenomes</taxon>
        <taxon>organismal metagenomes</taxon>
    </lineage>
</organism>
<accession>A0A5J4QG13</accession>
<gene>
    <name evidence="1" type="ORF">EZS27_030161</name>
</gene>
<comment type="caution">
    <text evidence="1">The sequence shown here is derived from an EMBL/GenBank/DDBJ whole genome shotgun (WGS) entry which is preliminary data.</text>
</comment>